<evidence type="ECO:0000313" key="4">
    <source>
        <dbReference type="Proteomes" id="UP000636755"/>
    </source>
</evidence>
<organism evidence="3 4">
    <name type="scientific">Ruminococcus intestinalis</name>
    <dbReference type="NCBI Taxonomy" id="2763066"/>
    <lineage>
        <taxon>Bacteria</taxon>
        <taxon>Bacillati</taxon>
        <taxon>Bacillota</taxon>
        <taxon>Clostridia</taxon>
        <taxon>Eubacteriales</taxon>
        <taxon>Oscillospiraceae</taxon>
        <taxon>Ruminococcus</taxon>
    </lineage>
</organism>
<evidence type="ECO:0000313" key="3">
    <source>
        <dbReference type="EMBL" id="MBC5727335.1"/>
    </source>
</evidence>
<evidence type="ECO:0000256" key="1">
    <source>
        <dbReference type="SAM" id="Phobius"/>
    </source>
</evidence>
<keyword evidence="1" id="KW-1133">Transmembrane helix</keyword>
<feature type="transmembrane region" description="Helical" evidence="1">
    <location>
        <begin position="160"/>
        <end position="178"/>
    </location>
</feature>
<keyword evidence="1" id="KW-0812">Transmembrane</keyword>
<accession>A0ABR7HIM3</accession>
<dbReference type="RefSeq" id="WP_186934669.1">
    <property type="nucleotide sequence ID" value="NZ_JACOPS010000001.1"/>
</dbReference>
<gene>
    <name evidence="3" type="ORF">H8R91_02070</name>
</gene>
<sequence>MNNKLIVSNNNNLNKTFCGIDLFKLIAAVLVVFIHADEAKNEMITNVVTNCFSGMAVPFFFIVSGFFFEKGLSKSKNKKSFLFNYEKKLLFLYLFWQIVNLPSNIFIYVSKYPDASVLKYILLLFRSIFLCGNGVVWYILAMCEAAAVIYFLHKISAQKCLCVLIFAGLLLLLGYDAFSEILSGTAYSYINKGFYIVFSWSNNFIMKAVPFMGIGYLISAKGLKSSFKISLLIFALISVFSVLVYLFDLKSIVNFDVNIILNIPLSILFFLMAVSINFNISAKKSIAMRELSSSIYFLHTYFIYNLMDRFFGVEFSSIIKVLVALGGSIIAYIIVKKTNIRLFKFALNISK</sequence>
<dbReference type="EMBL" id="JACOPS010000001">
    <property type="protein sequence ID" value="MBC5727335.1"/>
    <property type="molecule type" value="Genomic_DNA"/>
</dbReference>
<feature type="domain" description="Acyltransferase 3" evidence="2">
    <location>
        <begin position="19"/>
        <end position="333"/>
    </location>
</feature>
<dbReference type="InterPro" id="IPR002656">
    <property type="entry name" value="Acyl_transf_3_dom"/>
</dbReference>
<protein>
    <submittedName>
        <fullName evidence="3">Acyltransferase family protein</fullName>
    </submittedName>
</protein>
<keyword evidence="4" id="KW-1185">Reference proteome</keyword>
<dbReference type="GO" id="GO:0016746">
    <property type="term" value="F:acyltransferase activity"/>
    <property type="evidence" value="ECO:0007669"/>
    <property type="project" value="UniProtKB-KW"/>
</dbReference>
<proteinExistence type="predicted"/>
<feature type="transmembrane region" description="Helical" evidence="1">
    <location>
        <begin position="89"/>
        <end position="108"/>
    </location>
</feature>
<dbReference type="Pfam" id="PF01757">
    <property type="entry name" value="Acyl_transf_3"/>
    <property type="match status" value="1"/>
</dbReference>
<name>A0ABR7HIM3_9FIRM</name>
<feature type="transmembrane region" description="Helical" evidence="1">
    <location>
        <begin position="259"/>
        <end position="280"/>
    </location>
</feature>
<feature type="transmembrane region" description="Helical" evidence="1">
    <location>
        <begin position="12"/>
        <end position="35"/>
    </location>
</feature>
<feature type="transmembrane region" description="Helical" evidence="1">
    <location>
        <begin position="310"/>
        <end position="335"/>
    </location>
</feature>
<feature type="transmembrane region" description="Helical" evidence="1">
    <location>
        <begin position="287"/>
        <end position="304"/>
    </location>
</feature>
<keyword evidence="3" id="KW-0808">Transferase</keyword>
<feature type="transmembrane region" description="Helical" evidence="1">
    <location>
        <begin position="47"/>
        <end position="68"/>
    </location>
</feature>
<keyword evidence="1" id="KW-0472">Membrane</keyword>
<reference evidence="3 4" key="1">
    <citation type="submission" date="2020-08" db="EMBL/GenBank/DDBJ databases">
        <title>Genome public.</title>
        <authorList>
            <person name="Liu C."/>
            <person name="Sun Q."/>
        </authorList>
    </citation>
    <scope>NUCLEOTIDE SEQUENCE [LARGE SCALE GENOMIC DNA]</scope>
    <source>
        <strain evidence="3 4">NSJ-71</strain>
    </source>
</reference>
<feature type="transmembrane region" description="Helical" evidence="1">
    <location>
        <begin position="193"/>
        <end position="217"/>
    </location>
</feature>
<comment type="caution">
    <text evidence="3">The sequence shown here is derived from an EMBL/GenBank/DDBJ whole genome shotgun (WGS) entry which is preliminary data.</text>
</comment>
<feature type="transmembrane region" description="Helical" evidence="1">
    <location>
        <begin position="120"/>
        <end position="153"/>
    </location>
</feature>
<keyword evidence="3" id="KW-0012">Acyltransferase</keyword>
<dbReference type="Proteomes" id="UP000636755">
    <property type="component" value="Unassembled WGS sequence"/>
</dbReference>
<evidence type="ECO:0000259" key="2">
    <source>
        <dbReference type="Pfam" id="PF01757"/>
    </source>
</evidence>
<feature type="transmembrane region" description="Helical" evidence="1">
    <location>
        <begin position="229"/>
        <end position="247"/>
    </location>
</feature>